<dbReference type="Gene3D" id="1.10.510.10">
    <property type="entry name" value="Transferase(Phosphotransferase) domain 1"/>
    <property type="match status" value="1"/>
</dbReference>
<dbReference type="InterPro" id="IPR024604">
    <property type="entry name" value="GSG2_C"/>
</dbReference>
<dbReference type="GO" id="GO:0035556">
    <property type="term" value="P:intracellular signal transduction"/>
    <property type="evidence" value="ECO:0007669"/>
    <property type="project" value="TreeGrafter"/>
</dbReference>
<evidence type="ECO:0000259" key="10">
    <source>
        <dbReference type="SMART" id="SM01331"/>
    </source>
</evidence>
<proteinExistence type="predicted"/>
<dbReference type="EC" id="2.7.11.1" evidence="1"/>
<dbReference type="STRING" id="1071382.H2AZT7"/>
<keyword evidence="5" id="KW-0418">Kinase</keyword>
<dbReference type="GO" id="GO:0072354">
    <property type="term" value="F:histone H3T3 kinase activity"/>
    <property type="evidence" value="ECO:0007669"/>
    <property type="project" value="TreeGrafter"/>
</dbReference>
<feature type="region of interest" description="Disordered" evidence="9">
    <location>
        <begin position="43"/>
        <end position="172"/>
    </location>
</feature>
<gene>
    <name evidence="11" type="primary">KAFR0I01060</name>
    <name evidence="11" type="ORF">KAFR_0I01060</name>
</gene>
<evidence type="ECO:0000256" key="1">
    <source>
        <dbReference type="ARBA" id="ARBA00012513"/>
    </source>
</evidence>
<keyword evidence="6" id="KW-0067">ATP-binding</keyword>
<dbReference type="OrthoDB" id="5327538at2759"/>
<feature type="compositionally biased region" description="Polar residues" evidence="9">
    <location>
        <begin position="92"/>
        <end position="112"/>
    </location>
</feature>
<dbReference type="GO" id="GO:0000278">
    <property type="term" value="P:mitotic cell cycle"/>
    <property type="evidence" value="ECO:0007669"/>
    <property type="project" value="TreeGrafter"/>
</dbReference>
<dbReference type="PANTHER" id="PTHR24419">
    <property type="entry name" value="INTERLEUKIN-1 RECEPTOR-ASSOCIATED KINASE"/>
    <property type="match status" value="1"/>
</dbReference>
<organism evidence="11 12">
    <name type="scientific">Kazachstania africana (strain ATCC 22294 / BCRC 22015 / CBS 2517 / CECT 1963 / NBRC 1671 / NRRL Y-8276)</name>
    <name type="common">Yeast</name>
    <name type="synonym">Kluyveromyces africanus</name>
    <dbReference type="NCBI Taxonomy" id="1071382"/>
    <lineage>
        <taxon>Eukaryota</taxon>
        <taxon>Fungi</taxon>
        <taxon>Dikarya</taxon>
        <taxon>Ascomycota</taxon>
        <taxon>Saccharomycotina</taxon>
        <taxon>Saccharomycetes</taxon>
        <taxon>Saccharomycetales</taxon>
        <taxon>Saccharomycetaceae</taxon>
        <taxon>Kazachstania</taxon>
    </lineage>
</organism>
<dbReference type="SUPFAM" id="SSF56112">
    <property type="entry name" value="Protein kinase-like (PK-like)"/>
    <property type="match status" value="1"/>
</dbReference>
<evidence type="ECO:0000313" key="11">
    <source>
        <dbReference type="EMBL" id="CCF59887.1"/>
    </source>
</evidence>
<name>H2AZT7_KAZAF</name>
<keyword evidence="4" id="KW-0547">Nucleotide-binding</keyword>
<dbReference type="FunCoup" id="H2AZT7">
    <property type="interactions" value="29"/>
</dbReference>
<evidence type="ECO:0000256" key="4">
    <source>
        <dbReference type="ARBA" id="ARBA00022741"/>
    </source>
</evidence>
<evidence type="ECO:0000256" key="2">
    <source>
        <dbReference type="ARBA" id="ARBA00022527"/>
    </source>
</evidence>
<feature type="region of interest" description="Disordered" evidence="9">
    <location>
        <begin position="247"/>
        <end position="269"/>
    </location>
</feature>
<reference evidence="11 12" key="1">
    <citation type="journal article" date="2011" name="Proc. Natl. Acad. Sci. U.S.A.">
        <title>Evolutionary erosion of yeast sex chromosomes by mating-type switching accidents.</title>
        <authorList>
            <person name="Gordon J.L."/>
            <person name="Armisen D."/>
            <person name="Proux-Wera E."/>
            <person name="Oheigeartaigh S.S."/>
            <person name="Byrne K.P."/>
            <person name="Wolfe K.H."/>
        </authorList>
    </citation>
    <scope>NUCLEOTIDE SEQUENCE [LARGE SCALE GENOMIC DNA]</scope>
    <source>
        <strain evidence="12">ATCC 22294 / BCRC 22015 / CBS 2517 / CECT 1963 / NBRC 1671 / NRRL Y-8276</strain>
    </source>
</reference>
<dbReference type="GO" id="GO:0005737">
    <property type="term" value="C:cytoplasm"/>
    <property type="evidence" value="ECO:0007669"/>
    <property type="project" value="TreeGrafter"/>
</dbReference>
<evidence type="ECO:0000256" key="6">
    <source>
        <dbReference type="ARBA" id="ARBA00022840"/>
    </source>
</evidence>
<dbReference type="GO" id="GO:0005524">
    <property type="term" value="F:ATP binding"/>
    <property type="evidence" value="ECO:0007669"/>
    <property type="project" value="UniProtKB-KW"/>
</dbReference>
<feature type="compositionally biased region" description="Basic and acidic residues" evidence="9">
    <location>
        <begin position="142"/>
        <end position="159"/>
    </location>
</feature>
<dbReference type="GeneID" id="13883523"/>
<dbReference type="HOGENOM" id="CLU_022568_0_0_1"/>
<protein>
    <recommendedName>
        <fullName evidence="1">non-specific serine/threonine protein kinase</fullName>
        <ecNumber evidence="1">2.7.11.1</ecNumber>
    </recommendedName>
</protein>
<evidence type="ECO:0000256" key="3">
    <source>
        <dbReference type="ARBA" id="ARBA00022679"/>
    </source>
</evidence>
<feature type="compositionally biased region" description="Polar residues" evidence="9">
    <location>
        <begin position="120"/>
        <end position="140"/>
    </location>
</feature>
<dbReference type="KEGG" id="kaf:KAFR_0I01060"/>
<feature type="domain" description="Serine/threonine-protein kinase haspin C-terminal" evidence="10">
    <location>
        <begin position="565"/>
        <end position="661"/>
    </location>
</feature>
<dbReference type="EMBL" id="HE650829">
    <property type="protein sequence ID" value="CCF59887.1"/>
    <property type="molecule type" value="Genomic_DNA"/>
</dbReference>
<dbReference type="eggNOG" id="KOG2464">
    <property type="taxonomic scope" value="Eukaryota"/>
</dbReference>
<dbReference type="PANTHER" id="PTHR24419:SF18">
    <property type="entry name" value="SERINE_THREONINE-PROTEIN KINASE HASPIN"/>
    <property type="match status" value="1"/>
</dbReference>
<dbReference type="GO" id="GO:0005634">
    <property type="term" value="C:nucleus"/>
    <property type="evidence" value="ECO:0007669"/>
    <property type="project" value="TreeGrafter"/>
</dbReference>
<dbReference type="SMART" id="SM01331">
    <property type="entry name" value="DUF3635"/>
    <property type="match status" value="1"/>
</dbReference>
<keyword evidence="12" id="KW-1185">Reference proteome</keyword>
<evidence type="ECO:0000256" key="8">
    <source>
        <dbReference type="ARBA" id="ARBA00048679"/>
    </source>
</evidence>
<dbReference type="InParanoid" id="H2AZT7"/>
<dbReference type="AlphaFoldDB" id="H2AZT7"/>
<accession>H2AZT7</accession>
<comment type="catalytic activity">
    <reaction evidence="7">
        <text>L-threonyl-[protein] + ATP = O-phospho-L-threonyl-[protein] + ADP + H(+)</text>
        <dbReference type="Rhea" id="RHEA:46608"/>
        <dbReference type="Rhea" id="RHEA-COMP:11060"/>
        <dbReference type="Rhea" id="RHEA-COMP:11605"/>
        <dbReference type="ChEBI" id="CHEBI:15378"/>
        <dbReference type="ChEBI" id="CHEBI:30013"/>
        <dbReference type="ChEBI" id="CHEBI:30616"/>
        <dbReference type="ChEBI" id="CHEBI:61977"/>
        <dbReference type="ChEBI" id="CHEBI:456216"/>
        <dbReference type="EC" id="2.7.11.1"/>
    </reaction>
</comment>
<sequence length="663" mass="75367">MVISDDDEESLSLRSNLNYKTPTKKFRYGNVLSDVDSNILNRSTKKSTQDKKRWSLLSNHSSSKAKRSLDHTPSRATTASNVRDSKYKKRMSSGSSTKRASLNSPIDNTTSKKVSDSLKRSSTGSSLRQLLTRMVTNDSSIELDKENQHTAYRSPEKNTKSTINNDSDKERSRRFSLATSYINQINESMDNLSIQSNASSGSKWKFWKKSSASEDEHSSLLSHSFSMRSLRISSNNSNNSILQNISEENSSFPRSTSQMLNKKRSNGGLSVNILKKRASHGSLKHKSSHSSLQKLKYKCRTPSAFDNSPTVFSSSLTPGTLGNSINLDISLPIPDQVSRDKIRTKLKNSTSLLSLNSSVPISLREYDENMMQLILEQCSIKHILDKVKLSTMADILEVLSIKDSTKLSSSVWRTPSRIDPSETIVCKKVQMETSSSVMTLHELQVLNLCKGTPGFPYLLQSYIVLSNEDHANKTLQTHTLYLFFKDCGEPLSKVSIKSWQQCLKIFWQCTTIIYVAETKFGFEHRNLTFDHILVDSKGNITLCDMESSRANDSTDNVFFTKLDHPIFYQNDENHAFENYQIMRSFFTEHKWGHFEPRTSLLWLRYICHNFIMQNKLPNSSDKVQLLKLIAIIEDNIFGKKPSGQLFRRKETEICCTGDLMRLK</sequence>
<dbReference type="Proteomes" id="UP000005220">
    <property type="component" value="Chromosome 9"/>
</dbReference>
<dbReference type="InterPro" id="IPR011009">
    <property type="entry name" value="Kinase-like_dom_sf"/>
</dbReference>
<comment type="catalytic activity">
    <reaction evidence="8">
        <text>L-seryl-[protein] + ATP = O-phospho-L-seryl-[protein] + ADP + H(+)</text>
        <dbReference type="Rhea" id="RHEA:17989"/>
        <dbReference type="Rhea" id="RHEA-COMP:9863"/>
        <dbReference type="Rhea" id="RHEA-COMP:11604"/>
        <dbReference type="ChEBI" id="CHEBI:15378"/>
        <dbReference type="ChEBI" id="CHEBI:29999"/>
        <dbReference type="ChEBI" id="CHEBI:30616"/>
        <dbReference type="ChEBI" id="CHEBI:83421"/>
        <dbReference type="ChEBI" id="CHEBI:456216"/>
        <dbReference type="EC" id="2.7.11.1"/>
    </reaction>
</comment>
<keyword evidence="3" id="KW-0808">Transferase</keyword>
<evidence type="ECO:0000256" key="5">
    <source>
        <dbReference type="ARBA" id="ARBA00022777"/>
    </source>
</evidence>
<dbReference type="RefSeq" id="XP_003959022.1">
    <property type="nucleotide sequence ID" value="XM_003958973.1"/>
</dbReference>
<keyword evidence="2" id="KW-0723">Serine/threonine-protein kinase</keyword>
<evidence type="ECO:0000313" key="12">
    <source>
        <dbReference type="Proteomes" id="UP000005220"/>
    </source>
</evidence>
<evidence type="ECO:0000256" key="9">
    <source>
        <dbReference type="SAM" id="MobiDB-lite"/>
    </source>
</evidence>
<dbReference type="Pfam" id="PF12330">
    <property type="entry name" value="Haspin_kinase"/>
    <property type="match status" value="1"/>
</dbReference>
<evidence type="ECO:0000256" key="7">
    <source>
        <dbReference type="ARBA" id="ARBA00047899"/>
    </source>
</evidence>